<dbReference type="GO" id="GO:0016491">
    <property type="term" value="F:oxidoreductase activity"/>
    <property type="evidence" value="ECO:0007669"/>
    <property type="project" value="InterPro"/>
</dbReference>
<dbReference type="InterPro" id="IPR004378">
    <property type="entry name" value="F420H2_quin_Rdtase"/>
</dbReference>
<dbReference type="Proteomes" id="UP000663937">
    <property type="component" value="Chromosome"/>
</dbReference>
<name>A0A8A4ZHX2_9MICO</name>
<sequence length="127" mass="13936">MDEATRAALAHSQIIDLTTTGRRTGEPRRIEIFLHSVDGRLFISGTPYPGHTRAWIYNVDADPQVIVHLKRTAVADVPASARVVSDPAERRPLIESAAATWDRTDVDVMLAHSPLIELTVEGFGPGR</sequence>
<proteinExistence type="predicted"/>
<evidence type="ECO:0000313" key="2">
    <source>
        <dbReference type="Proteomes" id="UP000663937"/>
    </source>
</evidence>
<dbReference type="InterPro" id="IPR012349">
    <property type="entry name" value="Split_barrel_FMN-bd"/>
</dbReference>
<dbReference type="AlphaFoldDB" id="A0A8A4ZHX2"/>
<dbReference type="KEGG" id="psic:J4E96_03605"/>
<keyword evidence="2" id="KW-1185">Reference proteome</keyword>
<reference evidence="1" key="1">
    <citation type="submission" date="2021-03" db="EMBL/GenBank/DDBJ databases">
        <title>Pengzhenrongella sicca gen. nov., sp. nov., a new member of suborder Micrococcineae isolated from High-Arctic tundra soil.</title>
        <authorList>
            <person name="Peng F."/>
        </authorList>
    </citation>
    <scope>NUCLEOTIDE SEQUENCE</scope>
    <source>
        <strain evidence="1">LRZ-2</strain>
    </source>
</reference>
<dbReference type="NCBIfam" id="TIGR00026">
    <property type="entry name" value="hi_GC_TIGR00026"/>
    <property type="match status" value="1"/>
</dbReference>
<dbReference type="EMBL" id="CP071868">
    <property type="protein sequence ID" value="QTE30117.1"/>
    <property type="molecule type" value="Genomic_DNA"/>
</dbReference>
<organism evidence="1 2">
    <name type="scientific">Pengzhenrongella sicca</name>
    <dbReference type="NCBI Taxonomy" id="2819238"/>
    <lineage>
        <taxon>Bacteria</taxon>
        <taxon>Bacillati</taxon>
        <taxon>Actinomycetota</taxon>
        <taxon>Actinomycetes</taxon>
        <taxon>Micrococcales</taxon>
        <taxon>Pengzhenrongella</taxon>
    </lineage>
</organism>
<accession>A0A8A4ZHX2</accession>
<protein>
    <submittedName>
        <fullName evidence="1">Nitroreductase family deazaflavin-dependent oxidoreductase</fullName>
    </submittedName>
</protein>
<dbReference type="Pfam" id="PF04075">
    <property type="entry name" value="F420H2_quin_red"/>
    <property type="match status" value="1"/>
</dbReference>
<dbReference type="RefSeq" id="WP_227424433.1">
    <property type="nucleotide sequence ID" value="NZ_CP071868.1"/>
</dbReference>
<dbReference type="Gene3D" id="2.30.110.10">
    <property type="entry name" value="Electron Transport, Fmn-binding Protein, Chain A"/>
    <property type="match status" value="1"/>
</dbReference>
<evidence type="ECO:0000313" key="1">
    <source>
        <dbReference type="EMBL" id="QTE30117.1"/>
    </source>
</evidence>
<gene>
    <name evidence="1" type="ORF">J4E96_03605</name>
</gene>